<comment type="caution">
    <text evidence="1">The sequence shown here is derived from an EMBL/GenBank/DDBJ whole genome shotgun (WGS) entry which is preliminary data.</text>
</comment>
<name>A0A368X839_MARNT</name>
<proteinExistence type="predicted"/>
<evidence type="ECO:0000313" key="1">
    <source>
        <dbReference type="EMBL" id="RCW63985.1"/>
    </source>
</evidence>
<dbReference type="RefSeq" id="WP_114435110.1">
    <property type="nucleotide sequence ID" value="NZ_QPJI01000016.1"/>
</dbReference>
<dbReference type="Proteomes" id="UP000253647">
    <property type="component" value="Unassembled WGS sequence"/>
</dbReference>
<dbReference type="AlphaFoldDB" id="A0A368X839"/>
<sequence>MSSYTHYFTKNRAPSPQEWGAIEQIALYLIENTPLHSNSAGGLCRDQPLKGALATYEERVGSGIEAFTNASVPVDHKNPNVVQMLQNHPAIIFDGKGDLGSEPFVLTSLGPEIDREIATDLSWCKTNRMPYDLLVCAMLILINHFFPDLLFISSDGGIDDWEPALRLARTFDSNANLPDTIDFDASCQPEPMPITELRQELPPPSQFVGSDIEPGLYF</sequence>
<reference evidence="1 2" key="1">
    <citation type="submission" date="2018-07" db="EMBL/GenBank/DDBJ databases">
        <title>Freshwater and sediment microbial communities from various areas in North America, analyzing microbe dynamics in response to fracking.</title>
        <authorList>
            <person name="Lamendella R."/>
        </authorList>
    </citation>
    <scope>NUCLEOTIDE SEQUENCE [LARGE SCALE GENOMIC DNA]</scope>
    <source>
        <strain evidence="1 2">105B</strain>
    </source>
</reference>
<evidence type="ECO:0000313" key="2">
    <source>
        <dbReference type="Proteomes" id="UP000253647"/>
    </source>
</evidence>
<gene>
    <name evidence="1" type="ORF">DET61_11626</name>
</gene>
<accession>A0A368X839</accession>
<dbReference type="EMBL" id="QPJI01000016">
    <property type="protein sequence ID" value="RCW63985.1"/>
    <property type="molecule type" value="Genomic_DNA"/>
</dbReference>
<organism evidence="1 2">
    <name type="scientific">Marinobacter nauticus</name>
    <name type="common">Marinobacter hydrocarbonoclasticus</name>
    <name type="synonym">Marinobacter aquaeolei</name>
    <dbReference type="NCBI Taxonomy" id="2743"/>
    <lineage>
        <taxon>Bacteria</taxon>
        <taxon>Pseudomonadati</taxon>
        <taxon>Pseudomonadota</taxon>
        <taxon>Gammaproteobacteria</taxon>
        <taxon>Pseudomonadales</taxon>
        <taxon>Marinobacteraceae</taxon>
        <taxon>Marinobacter</taxon>
    </lineage>
</organism>
<protein>
    <submittedName>
        <fullName evidence="1">Uncharacterized protein</fullName>
    </submittedName>
</protein>